<dbReference type="InterPro" id="IPR051310">
    <property type="entry name" value="MCP_chemotaxis"/>
</dbReference>
<evidence type="ECO:0000256" key="3">
    <source>
        <dbReference type="PROSITE-ProRule" id="PRU00284"/>
    </source>
</evidence>
<dbReference type="Pfam" id="PF00672">
    <property type="entry name" value="HAMP"/>
    <property type="match status" value="1"/>
</dbReference>
<dbReference type="InterPro" id="IPR004090">
    <property type="entry name" value="Chemotax_Me-accpt_rcpt"/>
</dbReference>
<dbReference type="InterPro" id="IPR003660">
    <property type="entry name" value="HAMP_dom"/>
</dbReference>
<evidence type="ECO:0000313" key="8">
    <source>
        <dbReference type="EMBL" id="AOZ09503.1"/>
    </source>
</evidence>
<dbReference type="Pfam" id="PF00015">
    <property type="entry name" value="MCPsignal"/>
    <property type="match status" value="1"/>
</dbReference>
<keyword evidence="1" id="KW-0488">Methylation</keyword>
<dbReference type="CDD" id="cd06225">
    <property type="entry name" value="HAMP"/>
    <property type="match status" value="1"/>
</dbReference>
<dbReference type="SMART" id="SM00304">
    <property type="entry name" value="HAMP"/>
    <property type="match status" value="1"/>
</dbReference>
<evidence type="ECO:0000259" key="7">
    <source>
        <dbReference type="PROSITE" id="PS50885"/>
    </source>
</evidence>
<dbReference type="Proteomes" id="UP000177515">
    <property type="component" value="Chromosome 2"/>
</dbReference>
<feature type="region of interest" description="Disordered" evidence="4">
    <location>
        <begin position="523"/>
        <end position="542"/>
    </location>
</feature>
<dbReference type="CDD" id="cd11386">
    <property type="entry name" value="MCP_signal"/>
    <property type="match status" value="1"/>
</dbReference>
<keyword evidence="9" id="KW-1185">Reference proteome</keyword>
<evidence type="ECO:0000313" key="9">
    <source>
        <dbReference type="Proteomes" id="UP000177515"/>
    </source>
</evidence>
<feature type="transmembrane region" description="Helical" evidence="5">
    <location>
        <begin position="193"/>
        <end position="212"/>
    </location>
</feature>
<dbReference type="RefSeq" id="WP_071039994.1">
    <property type="nucleotide sequence ID" value="NZ_CP017755.1"/>
</dbReference>
<dbReference type="InterPro" id="IPR024478">
    <property type="entry name" value="HlyB_4HB_MCP"/>
</dbReference>
<dbReference type="PRINTS" id="PR00260">
    <property type="entry name" value="CHEMTRNSDUCR"/>
</dbReference>
<evidence type="ECO:0000259" key="6">
    <source>
        <dbReference type="PROSITE" id="PS50111"/>
    </source>
</evidence>
<gene>
    <name evidence="8" type="ORF">BKK80_27520</name>
</gene>
<dbReference type="PANTHER" id="PTHR43531:SF14">
    <property type="entry name" value="METHYL-ACCEPTING CHEMOTAXIS PROTEIN I-RELATED"/>
    <property type="match status" value="1"/>
</dbReference>
<evidence type="ECO:0000256" key="2">
    <source>
        <dbReference type="ARBA" id="ARBA00029447"/>
    </source>
</evidence>
<dbReference type="PANTHER" id="PTHR43531">
    <property type="entry name" value="PROTEIN ICFG"/>
    <property type="match status" value="1"/>
</dbReference>
<proteinExistence type="inferred from homology"/>
<sequence length="542" mass="57426">MKLSSLTIKTKLLLGFGTLAAIAIVICAMSLRALSQTTEAFSAYIHGLDARAEMAVKVRTAVDRRAIAARNLVLVTQQADLDIEKADVAQAHEDVKNNLRRLKEMALSAPAGAQELVAEIDRVETRYGPVALDIVSLALAKRNDEAIAKMNNECRPLLAALVKATEAYAAFTRTRQEETIRQMEADYALQRQLLIGISIAAVALAVIGGLLLTRAITRPIERAVDAARAVAQGELGQRIDVESDDETGRLLRALRDMTARLAQIVNGVRDSSGRITGATGEIAAGNVDLSARTEQQAASLEETAASIEELTVTVRQNSENAREASTLAHDAADVAQKGSTAVGRVVDTMQQISASSEKIAEITGIIEGIAFQTNILALNAAVEAARAGEQGRGFAVVASEVRSLAQRSSSAAKEIKELISVSVQQVHAGSTLAGEAGETMGVVTQAVARVNRIIEEIAQASGEQSRGIEQVNQAISQIDHVTQQNATLVSEAASASRAMEEEARRLKEAVAFFRLPVARSGGRLAPAEHGSPLGDHPDYAAA</sequence>
<evidence type="ECO:0000256" key="4">
    <source>
        <dbReference type="SAM" id="MobiDB-lite"/>
    </source>
</evidence>
<feature type="domain" description="Methyl-accepting transducer" evidence="6">
    <location>
        <begin position="271"/>
        <end position="500"/>
    </location>
</feature>
<feature type="domain" description="HAMP" evidence="7">
    <location>
        <begin position="214"/>
        <end position="266"/>
    </location>
</feature>
<dbReference type="Pfam" id="PF12729">
    <property type="entry name" value="4HB_MCP_1"/>
    <property type="match status" value="1"/>
</dbReference>
<evidence type="ECO:0000256" key="1">
    <source>
        <dbReference type="ARBA" id="ARBA00022481"/>
    </source>
</evidence>
<keyword evidence="5" id="KW-0472">Membrane</keyword>
<reference evidence="8 9" key="1">
    <citation type="submission" date="2016-10" db="EMBL/GenBank/DDBJ databases">
        <title>Complete genome sequences of three Cupriavidus strains isolated from various Malaysian environments.</title>
        <authorList>
            <person name="Abdullah A.A.-A."/>
            <person name="Shafie N.A.H."/>
            <person name="Lau N.S."/>
        </authorList>
    </citation>
    <scope>NUCLEOTIDE SEQUENCE [LARGE SCALE GENOMIC DNA]</scope>
    <source>
        <strain evidence="8 9">USMAA1020</strain>
    </source>
</reference>
<keyword evidence="5" id="KW-1133">Transmembrane helix</keyword>
<keyword evidence="3" id="KW-0807">Transducer</keyword>
<keyword evidence="5" id="KW-0812">Transmembrane</keyword>
<dbReference type="InterPro" id="IPR047347">
    <property type="entry name" value="YvaQ-like_sensor"/>
</dbReference>
<dbReference type="InterPro" id="IPR004089">
    <property type="entry name" value="MCPsignal_dom"/>
</dbReference>
<evidence type="ECO:0000256" key="5">
    <source>
        <dbReference type="SAM" id="Phobius"/>
    </source>
</evidence>
<dbReference type="CDD" id="cd19411">
    <property type="entry name" value="MCP2201-like_sensor"/>
    <property type="match status" value="1"/>
</dbReference>
<dbReference type="EMBL" id="CP017755">
    <property type="protein sequence ID" value="AOZ09503.1"/>
    <property type="molecule type" value="Genomic_DNA"/>
</dbReference>
<dbReference type="SMART" id="SM00283">
    <property type="entry name" value="MA"/>
    <property type="match status" value="1"/>
</dbReference>
<dbReference type="Gene3D" id="1.10.287.950">
    <property type="entry name" value="Methyl-accepting chemotaxis protein"/>
    <property type="match status" value="1"/>
</dbReference>
<accession>A0ABM6FCK9</accession>
<comment type="similarity">
    <text evidence="2">Belongs to the methyl-accepting chemotaxis (MCP) protein family.</text>
</comment>
<protein>
    <submittedName>
        <fullName evidence="8">Methyl-accepting chemotaxis protein</fullName>
    </submittedName>
</protein>
<dbReference type="PROSITE" id="PS50111">
    <property type="entry name" value="CHEMOTAXIS_TRANSDUC_2"/>
    <property type="match status" value="1"/>
</dbReference>
<dbReference type="SUPFAM" id="SSF58104">
    <property type="entry name" value="Methyl-accepting chemotaxis protein (MCP) signaling domain"/>
    <property type="match status" value="1"/>
</dbReference>
<name>A0ABM6FCK9_9BURK</name>
<dbReference type="PROSITE" id="PS50885">
    <property type="entry name" value="HAMP"/>
    <property type="match status" value="1"/>
</dbReference>
<organism evidence="8 9">
    <name type="scientific">Cupriavidus malaysiensis</name>
    <dbReference type="NCBI Taxonomy" id="367825"/>
    <lineage>
        <taxon>Bacteria</taxon>
        <taxon>Pseudomonadati</taxon>
        <taxon>Pseudomonadota</taxon>
        <taxon>Betaproteobacteria</taxon>
        <taxon>Burkholderiales</taxon>
        <taxon>Burkholderiaceae</taxon>
        <taxon>Cupriavidus</taxon>
    </lineage>
</organism>